<organism evidence="13 14">
    <name type="scientific">Cryobacterium zhongshanensis</name>
    <dbReference type="NCBI Taxonomy" id="2928153"/>
    <lineage>
        <taxon>Bacteria</taxon>
        <taxon>Bacillati</taxon>
        <taxon>Actinomycetota</taxon>
        <taxon>Actinomycetes</taxon>
        <taxon>Micrococcales</taxon>
        <taxon>Microbacteriaceae</taxon>
        <taxon>Cryobacterium</taxon>
    </lineage>
</organism>
<accession>A0AA41R1N8</accession>
<dbReference type="PROSITE" id="PS50885">
    <property type="entry name" value="HAMP"/>
    <property type="match status" value="1"/>
</dbReference>
<dbReference type="InterPro" id="IPR005467">
    <property type="entry name" value="His_kinase_dom"/>
</dbReference>
<keyword evidence="14" id="KW-1185">Reference proteome</keyword>
<evidence type="ECO:0000256" key="2">
    <source>
        <dbReference type="ARBA" id="ARBA00004236"/>
    </source>
</evidence>
<keyword evidence="10" id="KW-0472">Membrane</keyword>
<keyword evidence="7 13" id="KW-0418">Kinase</keyword>
<dbReference type="Proteomes" id="UP001165341">
    <property type="component" value="Unassembled WGS sequence"/>
</dbReference>
<proteinExistence type="predicted"/>
<evidence type="ECO:0000256" key="8">
    <source>
        <dbReference type="ARBA" id="ARBA00022989"/>
    </source>
</evidence>
<comment type="subcellular location">
    <subcellularLocation>
        <location evidence="2">Cell membrane</location>
    </subcellularLocation>
</comment>
<gene>
    <name evidence="13" type="ORF">MQH31_16945</name>
</gene>
<dbReference type="Pfam" id="PF00512">
    <property type="entry name" value="HisKA"/>
    <property type="match status" value="1"/>
</dbReference>
<dbReference type="EC" id="2.7.13.3" evidence="3"/>
<evidence type="ECO:0000256" key="4">
    <source>
        <dbReference type="ARBA" id="ARBA00022553"/>
    </source>
</evidence>
<dbReference type="SMART" id="SM00304">
    <property type="entry name" value="HAMP"/>
    <property type="match status" value="1"/>
</dbReference>
<dbReference type="SMART" id="SM00388">
    <property type="entry name" value="HisKA"/>
    <property type="match status" value="1"/>
</dbReference>
<evidence type="ECO:0000313" key="14">
    <source>
        <dbReference type="Proteomes" id="UP001165341"/>
    </source>
</evidence>
<evidence type="ECO:0000256" key="3">
    <source>
        <dbReference type="ARBA" id="ARBA00012438"/>
    </source>
</evidence>
<dbReference type="GO" id="GO:0005886">
    <property type="term" value="C:plasma membrane"/>
    <property type="evidence" value="ECO:0007669"/>
    <property type="project" value="UniProtKB-SubCell"/>
</dbReference>
<comment type="caution">
    <text evidence="13">The sequence shown here is derived from an EMBL/GenBank/DDBJ whole genome shotgun (WGS) entry which is preliminary data.</text>
</comment>
<name>A0AA41R1N8_9MICO</name>
<dbReference type="SUPFAM" id="SSF47384">
    <property type="entry name" value="Homodimeric domain of signal transducing histidine kinase"/>
    <property type="match status" value="1"/>
</dbReference>
<dbReference type="Pfam" id="PF00672">
    <property type="entry name" value="HAMP"/>
    <property type="match status" value="1"/>
</dbReference>
<dbReference type="EMBL" id="JALGAR010000005">
    <property type="protein sequence ID" value="MCI4659491.1"/>
    <property type="molecule type" value="Genomic_DNA"/>
</dbReference>
<keyword evidence="5" id="KW-0808">Transferase</keyword>
<dbReference type="Pfam" id="PF02518">
    <property type="entry name" value="HATPase_c"/>
    <property type="match status" value="1"/>
</dbReference>
<reference evidence="13" key="1">
    <citation type="submission" date="2022-03" db="EMBL/GenBank/DDBJ databases">
        <title>Cryobacterium sp. nov. strain ZS14-85, isolated from Antarctic soil.</title>
        <authorList>
            <person name="Li J."/>
            <person name="Niu G."/>
        </authorList>
    </citation>
    <scope>NUCLEOTIDE SEQUENCE</scope>
    <source>
        <strain evidence="13">ZS14-85</strain>
    </source>
</reference>
<dbReference type="SUPFAM" id="SSF158472">
    <property type="entry name" value="HAMP domain-like"/>
    <property type="match status" value="1"/>
</dbReference>
<dbReference type="InterPro" id="IPR036890">
    <property type="entry name" value="HATPase_C_sf"/>
</dbReference>
<evidence type="ECO:0000256" key="7">
    <source>
        <dbReference type="ARBA" id="ARBA00022777"/>
    </source>
</evidence>
<dbReference type="GO" id="GO:0000155">
    <property type="term" value="F:phosphorelay sensor kinase activity"/>
    <property type="evidence" value="ECO:0007669"/>
    <property type="project" value="InterPro"/>
</dbReference>
<evidence type="ECO:0000259" key="11">
    <source>
        <dbReference type="PROSITE" id="PS50109"/>
    </source>
</evidence>
<dbReference type="SUPFAM" id="SSF55874">
    <property type="entry name" value="ATPase domain of HSP90 chaperone/DNA topoisomerase II/histidine kinase"/>
    <property type="match status" value="1"/>
</dbReference>
<dbReference type="SMART" id="SM00387">
    <property type="entry name" value="HATPase_c"/>
    <property type="match status" value="1"/>
</dbReference>
<evidence type="ECO:0000256" key="1">
    <source>
        <dbReference type="ARBA" id="ARBA00000085"/>
    </source>
</evidence>
<dbReference type="CDD" id="cd06225">
    <property type="entry name" value="HAMP"/>
    <property type="match status" value="1"/>
</dbReference>
<dbReference type="InterPro" id="IPR003660">
    <property type="entry name" value="HAMP_dom"/>
</dbReference>
<feature type="domain" description="HAMP" evidence="12">
    <location>
        <begin position="76"/>
        <end position="129"/>
    </location>
</feature>
<dbReference type="PANTHER" id="PTHR45436">
    <property type="entry name" value="SENSOR HISTIDINE KINASE YKOH"/>
    <property type="match status" value="1"/>
</dbReference>
<dbReference type="Gene3D" id="3.30.565.10">
    <property type="entry name" value="Histidine kinase-like ATPase, C-terminal domain"/>
    <property type="match status" value="1"/>
</dbReference>
<evidence type="ECO:0000256" key="6">
    <source>
        <dbReference type="ARBA" id="ARBA00022692"/>
    </source>
</evidence>
<feature type="transmembrane region" description="Helical" evidence="10">
    <location>
        <begin position="52"/>
        <end position="75"/>
    </location>
</feature>
<dbReference type="CDD" id="cd00082">
    <property type="entry name" value="HisKA"/>
    <property type="match status" value="1"/>
</dbReference>
<keyword evidence="8 10" id="KW-1133">Transmembrane helix</keyword>
<dbReference type="Gene3D" id="6.10.340.10">
    <property type="match status" value="1"/>
</dbReference>
<evidence type="ECO:0000256" key="9">
    <source>
        <dbReference type="ARBA" id="ARBA00023012"/>
    </source>
</evidence>
<dbReference type="InterPro" id="IPR003594">
    <property type="entry name" value="HATPase_dom"/>
</dbReference>
<dbReference type="InterPro" id="IPR050428">
    <property type="entry name" value="TCS_sensor_his_kinase"/>
</dbReference>
<dbReference type="RefSeq" id="WP_243012980.1">
    <property type="nucleotide sequence ID" value="NZ_JALGAR010000005.1"/>
</dbReference>
<keyword evidence="9" id="KW-0902">Two-component regulatory system</keyword>
<comment type="catalytic activity">
    <reaction evidence="1">
        <text>ATP + protein L-histidine = ADP + protein N-phospho-L-histidine.</text>
        <dbReference type="EC" id="2.7.13.3"/>
    </reaction>
</comment>
<feature type="transmembrane region" description="Helical" evidence="10">
    <location>
        <begin position="7"/>
        <end position="29"/>
    </location>
</feature>
<dbReference type="InterPro" id="IPR003661">
    <property type="entry name" value="HisK_dim/P_dom"/>
</dbReference>
<dbReference type="PANTHER" id="PTHR45436:SF5">
    <property type="entry name" value="SENSOR HISTIDINE KINASE TRCS"/>
    <property type="match status" value="1"/>
</dbReference>
<keyword evidence="4" id="KW-0597">Phosphoprotein</keyword>
<protein>
    <recommendedName>
        <fullName evidence="3">histidine kinase</fullName>
        <ecNumber evidence="3">2.7.13.3</ecNumber>
    </recommendedName>
</protein>
<dbReference type="Gene3D" id="1.10.287.130">
    <property type="match status" value="1"/>
</dbReference>
<evidence type="ECO:0000313" key="13">
    <source>
        <dbReference type="EMBL" id="MCI4659491.1"/>
    </source>
</evidence>
<feature type="domain" description="Histidine kinase" evidence="11">
    <location>
        <begin position="137"/>
        <end position="352"/>
    </location>
</feature>
<dbReference type="InterPro" id="IPR036097">
    <property type="entry name" value="HisK_dim/P_sf"/>
</dbReference>
<dbReference type="AlphaFoldDB" id="A0AA41R1N8"/>
<evidence type="ECO:0000256" key="10">
    <source>
        <dbReference type="SAM" id="Phobius"/>
    </source>
</evidence>
<sequence length="371" mass="39671">MQLTLSYAALLLLVGLALFVVAFLILRFIPEGNLIVVGGAFAPGRDDLIEVFVRYSLLALLALAAVGLGGGWVLAGRLLRPLIRITDAARRARDGSLTHRIGMPGRHNELAELADTFDDMLEQVQRSVEEQRRFAANASHELRTPHAIVRTMLEVARADPQGRDIEELLRRIDATNERSIVLIEAMLDLAEVDHRERPSTVIDIDRLVVHAVAEAGQVARDAQVAIETNLGAGAIAGDSTLLRQLIGNLLQNALAYNHPQGKVWISTTHGSGGVLLTVANTGEVLAQTIVDTLVEPFVRGHGRTRRPGGGQGGSGLGLALVSSIARAHSASVTLTARSEGGLTVQVLLPGPTTQQRASDLSPAYPFLPTEL</sequence>
<evidence type="ECO:0000259" key="12">
    <source>
        <dbReference type="PROSITE" id="PS50885"/>
    </source>
</evidence>
<keyword evidence="6 10" id="KW-0812">Transmembrane</keyword>
<evidence type="ECO:0000256" key="5">
    <source>
        <dbReference type="ARBA" id="ARBA00022679"/>
    </source>
</evidence>
<dbReference type="PROSITE" id="PS50109">
    <property type="entry name" value="HIS_KIN"/>
    <property type="match status" value="1"/>
</dbReference>